<reference evidence="1 2" key="1">
    <citation type="submission" date="2019-03" db="EMBL/GenBank/DDBJ databases">
        <title>Genomic Encyclopedia of Type Strains, Phase IV (KMG-IV): sequencing the most valuable type-strain genomes for metagenomic binning, comparative biology and taxonomic classification.</title>
        <authorList>
            <person name="Goeker M."/>
        </authorList>
    </citation>
    <scope>NUCLEOTIDE SEQUENCE [LARGE SCALE GENOMIC DNA]</scope>
    <source>
        <strain evidence="1 2">DSM 25488</strain>
    </source>
</reference>
<evidence type="ECO:0000313" key="2">
    <source>
        <dbReference type="Proteomes" id="UP000295724"/>
    </source>
</evidence>
<proteinExistence type="predicted"/>
<keyword evidence="2" id="KW-1185">Reference proteome</keyword>
<evidence type="ECO:0000313" key="1">
    <source>
        <dbReference type="EMBL" id="TDR18272.1"/>
    </source>
</evidence>
<dbReference type="EMBL" id="SNZB01000005">
    <property type="protein sequence ID" value="TDR18272.1"/>
    <property type="molecule type" value="Genomic_DNA"/>
</dbReference>
<accession>A0A4R6XFX7</accession>
<dbReference type="RefSeq" id="WP_180236528.1">
    <property type="nucleotide sequence ID" value="NZ_NIHB01000003.1"/>
</dbReference>
<dbReference type="Proteomes" id="UP000295724">
    <property type="component" value="Unassembled WGS sequence"/>
</dbReference>
<dbReference type="AlphaFoldDB" id="A0A4R6XFX7"/>
<name>A0A4R6XFX7_9GAMM</name>
<gene>
    <name evidence="1" type="ORF">C8D91_2187</name>
</gene>
<protein>
    <submittedName>
        <fullName evidence="1">Uncharacterized protein</fullName>
    </submittedName>
</protein>
<comment type="caution">
    <text evidence="1">The sequence shown here is derived from an EMBL/GenBank/DDBJ whole genome shotgun (WGS) entry which is preliminary data.</text>
</comment>
<sequence length="53" mass="5741">MQQKSYQSSMGEGAVDTASSQISTLLLFCTHLDFPDHSRLPASAESVALNRVD</sequence>
<organism evidence="1 2">
    <name type="scientific">Marinicella litoralis</name>
    <dbReference type="NCBI Taxonomy" id="644220"/>
    <lineage>
        <taxon>Bacteria</taxon>
        <taxon>Pseudomonadati</taxon>
        <taxon>Pseudomonadota</taxon>
        <taxon>Gammaproteobacteria</taxon>
        <taxon>Lysobacterales</taxon>
        <taxon>Marinicellaceae</taxon>
        <taxon>Marinicella</taxon>
    </lineage>
</organism>